<accession>A0A5C2HFH0</accession>
<proteinExistence type="predicted"/>
<reference evidence="1" key="1">
    <citation type="submission" date="2019-09" db="EMBL/GenBank/DDBJ databases">
        <title>Complete genome sequencing of four Arcobacter species reveals a diverse suite of mobile elements.</title>
        <authorList>
            <person name="Miller W.G."/>
            <person name="Yee E."/>
            <person name="Bono J.L."/>
        </authorList>
    </citation>
    <scope>NUCLEOTIDE SEQUENCE [LARGE SCALE GENOMIC DNA]</scope>
    <source>
        <strain evidence="1">LMG 26638</strain>
    </source>
</reference>
<dbReference type="SUPFAM" id="SSF88659">
    <property type="entry name" value="Sigma3 and sigma4 domains of RNA polymerase sigma factors"/>
    <property type="match status" value="1"/>
</dbReference>
<dbReference type="RefSeq" id="WP_130234467.1">
    <property type="nucleotide sequence ID" value="NZ_BMEF01000041.1"/>
</dbReference>
<name>A0A5C2HFH0_9BACT</name>
<reference evidence="1" key="2">
    <citation type="submission" date="2019-09" db="EMBL/GenBank/DDBJ databases">
        <title>Taxonomic note: a critical rebuttal of the proposed division of the genus Arcobacter into six genera, emended descriptions of Arcobacter anaerophilus and the genus Arcobacter, and an assessment of genus-level boundaries for Epsilonproteobacteria using in silico genomic comparator tools.</title>
        <authorList>
            <person name="On S.L.W."/>
            <person name="Miller W.G."/>
            <person name="Biggs P."/>
            <person name="Cornelius A."/>
            <person name="Vandamme P."/>
        </authorList>
    </citation>
    <scope>NUCLEOTIDE SEQUENCE [LARGE SCALE GENOMIC DNA]</scope>
    <source>
        <strain evidence="1">LMG 26638</strain>
    </source>
</reference>
<evidence type="ECO:0000313" key="1">
    <source>
        <dbReference type="EMBL" id="QEP35584.1"/>
    </source>
</evidence>
<keyword evidence="2" id="KW-1185">Reference proteome</keyword>
<dbReference type="OrthoDB" id="5345307at2"/>
<dbReference type="KEGG" id="apai:APAC_2532"/>
<dbReference type="EMBL" id="CP035928">
    <property type="protein sequence ID" value="QEP35584.1"/>
    <property type="molecule type" value="Genomic_DNA"/>
</dbReference>
<protein>
    <submittedName>
        <fullName evidence="1">Uncharacterized protein</fullName>
    </submittedName>
</protein>
<dbReference type="AlphaFoldDB" id="A0A5C2HFH0"/>
<evidence type="ECO:0000313" key="2">
    <source>
        <dbReference type="Proteomes" id="UP000322726"/>
    </source>
</evidence>
<gene>
    <name evidence="1" type="ORF">APAC_2532</name>
</gene>
<sequence>MNFADSLEKHIDKLVGTLKDEEGLKEVLKRKFTKKEYKVFVSIEEGNSIEETAKTLNEEIDRVEEIYKKACKKVNQELFKKELVDIYN</sequence>
<dbReference type="InterPro" id="IPR013324">
    <property type="entry name" value="RNA_pol_sigma_r3/r4-like"/>
</dbReference>
<dbReference type="Proteomes" id="UP000322726">
    <property type="component" value="Chromosome"/>
</dbReference>
<organism evidence="1 2">
    <name type="scientific">Malaciobacter pacificus</name>
    <dbReference type="NCBI Taxonomy" id="1080223"/>
    <lineage>
        <taxon>Bacteria</taxon>
        <taxon>Pseudomonadati</taxon>
        <taxon>Campylobacterota</taxon>
        <taxon>Epsilonproteobacteria</taxon>
        <taxon>Campylobacterales</taxon>
        <taxon>Arcobacteraceae</taxon>
        <taxon>Malaciobacter</taxon>
    </lineage>
</organism>